<keyword evidence="4 11" id="KW-0812">Transmembrane</keyword>
<evidence type="ECO:0008006" key="15">
    <source>
        <dbReference type="Google" id="ProtNLM"/>
    </source>
</evidence>
<keyword evidence="9 11" id="KW-0739">Sodium transport</keyword>
<evidence type="ECO:0000313" key="13">
    <source>
        <dbReference type="Proteomes" id="UP000050795"/>
    </source>
</evidence>
<dbReference type="AlphaFoldDB" id="A0AA85JJZ2"/>
<dbReference type="Pfam" id="PF00858">
    <property type="entry name" value="ASC"/>
    <property type="match status" value="1"/>
</dbReference>
<evidence type="ECO:0000256" key="9">
    <source>
        <dbReference type="ARBA" id="ARBA00023201"/>
    </source>
</evidence>
<keyword evidence="6" id="KW-0915">Sodium</keyword>
<keyword evidence="7 11" id="KW-0406">Ion transport</keyword>
<dbReference type="WBParaSite" id="TREG1_24840.1">
    <property type="protein sequence ID" value="TREG1_24840.1"/>
    <property type="gene ID" value="TREG1_24840"/>
</dbReference>
<keyword evidence="2 11" id="KW-0813">Transport</keyword>
<keyword evidence="13" id="KW-1185">Reference proteome</keyword>
<evidence type="ECO:0000256" key="7">
    <source>
        <dbReference type="ARBA" id="ARBA00023065"/>
    </source>
</evidence>
<dbReference type="GO" id="GO:0005272">
    <property type="term" value="F:sodium channel activity"/>
    <property type="evidence" value="ECO:0007669"/>
    <property type="project" value="UniProtKB-KW"/>
</dbReference>
<evidence type="ECO:0000256" key="11">
    <source>
        <dbReference type="RuleBase" id="RU000679"/>
    </source>
</evidence>
<evidence type="ECO:0000256" key="12">
    <source>
        <dbReference type="SAM" id="Phobius"/>
    </source>
</evidence>
<comment type="similarity">
    <text evidence="11">Belongs to the amiloride-sensitive sodium channel (TC 1.A.6) family.</text>
</comment>
<evidence type="ECO:0000256" key="8">
    <source>
        <dbReference type="ARBA" id="ARBA00023136"/>
    </source>
</evidence>
<evidence type="ECO:0000256" key="4">
    <source>
        <dbReference type="ARBA" id="ARBA00022692"/>
    </source>
</evidence>
<dbReference type="InterPro" id="IPR001873">
    <property type="entry name" value="ENaC"/>
</dbReference>
<keyword evidence="3 11" id="KW-0894">Sodium channel</keyword>
<reference evidence="13" key="1">
    <citation type="submission" date="2022-06" db="EMBL/GenBank/DDBJ databases">
        <authorList>
            <person name="Berger JAMES D."/>
            <person name="Berger JAMES D."/>
        </authorList>
    </citation>
    <scope>NUCLEOTIDE SEQUENCE [LARGE SCALE GENOMIC DNA]</scope>
</reference>
<comment type="subcellular location">
    <subcellularLocation>
        <location evidence="1">Membrane</location>
        <topology evidence="1">Multi-pass membrane protein</topology>
    </subcellularLocation>
</comment>
<evidence type="ECO:0000313" key="14">
    <source>
        <dbReference type="WBParaSite" id="TREG1_24840.1"/>
    </source>
</evidence>
<proteinExistence type="inferred from homology"/>
<reference evidence="14" key="2">
    <citation type="submission" date="2023-11" db="UniProtKB">
        <authorList>
            <consortium name="WormBaseParasite"/>
        </authorList>
    </citation>
    <scope>IDENTIFICATION</scope>
</reference>
<keyword evidence="8 12" id="KW-0472">Membrane</keyword>
<organism evidence="13 14">
    <name type="scientific">Trichobilharzia regenti</name>
    <name type="common">Nasal bird schistosome</name>
    <dbReference type="NCBI Taxonomy" id="157069"/>
    <lineage>
        <taxon>Eukaryota</taxon>
        <taxon>Metazoa</taxon>
        <taxon>Spiralia</taxon>
        <taxon>Lophotrochozoa</taxon>
        <taxon>Platyhelminthes</taxon>
        <taxon>Trematoda</taxon>
        <taxon>Digenea</taxon>
        <taxon>Strigeidida</taxon>
        <taxon>Schistosomatoidea</taxon>
        <taxon>Schistosomatidae</taxon>
        <taxon>Trichobilharzia</taxon>
    </lineage>
</organism>
<evidence type="ECO:0000256" key="10">
    <source>
        <dbReference type="ARBA" id="ARBA00023303"/>
    </source>
</evidence>
<evidence type="ECO:0000256" key="1">
    <source>
        <dbReference type="ARBA" id="ARBA00004141"/>
    </source>
</evidence>
<evidence type="ECO:0000256" key="5">
    <source>
        <dbReference type="ARBA" id="ARBA00022989"/>
    </source>
</evidence>
<name>A0AA85JJZ2_TRIRE</name>
<dbReference type="GO" id="GO:0016020">
    <property type="term" value="C:membrane"/>
    <property type="evidence" value="ECO:0007669"/>
    <property type="project" value="UniProtKB-SubCell"/>
</dbReference>
<evidence type="ECO:0000256" key="3">
    <source>
        <dbReference type="ARBA" id="ARBA00022461"/>
    </source>
</evidence>
<evidence type="ECO:0000256" key="2">
    <source>
        <dbReference type="ARBA" id="ARBA00022448"/>
    </source>
</evidence>
<keyword evidence="5 12" id="KW-1133">Transmembrane helix</keyword>
<sequence>MKCFSSVFSQSSLVPLAKIANAPSRSLRLLWATVTAIMFIGLCVCISLVVMQYLKHQTVFQLDYSGRHTVYDQVPGITICPQSQESKRLFTDAMKRFNIASQPQPLPWFSKTVMDQFRAKALEIRPDLKFSVIVNRLPKGDLLWNTSNTAISPIYRMLLNFSVEFQIQPSHLSDSYRLTVMEQVPNKRNFLCTTFELLSKNMERVWSYLEIRINQENNSEGTNRVTFTVITHERGELPFSAYDRHIHTILPPETSVSLYFSSL</sequence>
<accession>A0AA85JJZ2</accession>
<dbReference type="Proteomes" id="UP000050795">
    <property type="component" value="Unassembled WGS sequence"/>
</dbReference>
<feature type="transmembrane region" description="Helical" evidence="12">
    <location>
        <begin position="29"/>
        <end position="51"/>
    </location>
</feature>
<keyword evidence="10 11" id="KW-0407">Ion channel</keyword>
<evidence type="ECO:0000256" key="6">
    <source>
        <dbReference type="ARBA" id="ARBA00023053"/>
    </source>
</evidence>
<protein>
    <recommendedName>
        <fullName evidence="15">Amiloride-sensitive sodium channel</fullName>
    </recommendedName>
</protein>